<sequence length="90" mass="10215">MLKDYALLSNGSDAIYLLETGDRFSEALPHWKMVFEHEADLASRSGYLIDAIQVQGADGSVQIEYILLSVTRAEDEKPKVHIDWFTISRK</sequence>
<reference evidence="1 2" key="2">
    <citation type="submission" date="2018-11" db="EMBL/GenBank/DDBJ databases">
        <authorList>
            <consortium name="Pathogen Informatics"/>
        </authorList>
    </citation>
    <scope>NUCLEOTIDE SEQUENCE [LARGE SCALE GENOMIC DNA]</scope>
</reference>
<reference evidence="3" key="1">
    <citation type="submission" date="2017-02" db="UniProtKB">
        <authorList>
            <consortium name="WormBaseParasite"/>
        </authorList>
    </citation>
    <scope>IDENTIFICATION</scope>
</reference>
<name>A0A0R3WZ41_HYDTA</name>
<proteinExistence type="predicted"/>
<protein>
    <submittedName>
        <fullName evidence="3">FERM domain-containing protein</fullName>
    </submittedName>
</protein>
<evidence type="ECO:0000313" key="3">
    <source>
        <dbReference type="WBParaSite" id="TTAC_0000603101-mRNA-1"/>
    </source>
</evidence>
<evidence type="ECO:0000313" key="2">
    <source>
        <dbReference type="Proteomes" id="UP000274429"/>
    </source>
</evidence>
<evidence type="ECO:0000313" key="1">
    <source>
        <dbReference type="EMBL" id="VDM28209.1"/>
    </source>
</evidence>
<dbReference type="EMBL" id="UYWX01010241">
    <property type="protein sequence ID" value="VDM28209.1"/>
    <property type="molecule type" value="Genomic_DNA"/>
</dbReference>
<keyword evidence="2" id="KW-1185">Reference proteome</keyword>
<dbReference type="Proteomes" id="UP000274429">
    <property type="component" value="Unassembled WGS sequence"/>
</dbReference>
<gene>
    <name evidence="1" type="ORF">TTAC_LOCUS6016</name>
</gene>
<organism evidence="3">
    <name type="scientific">Hydatigena taeniaeformis</name>
    <name type="common">Feline tapeworm</name>
    <name type="synonym">Taenia taeniaeformis</name>
    <dbReference type="NCBI Taxonomy" id="6205"/>
    <lineage>
        <taxon>Eukaryota</taxon>
        <taxon>Metazoa</taxon>
        <taxon>Spiralia</taxon>
        <taxon>Lophotrochozoa</taxon>
        <taxon>Platyhelminthes</taxon>
        <taxon>Cestoda</taxon>
        <taxon>Eucestoda</taxon>
        <taxon>Cyclophyllidea</taxon>
        <taxon>Taeniidae</taxon>
        <taxon>Hydatigera</taxon>
    </lineage>
</organism>
<dbReference type="AlphaFoldDB" id="A0A0R3WZ41"/>
<dbReference type="STRING" id="6205.A0A0R3WZ41"/>
<accession>A0A0R3WZ41</accession>
<dbReference type="WBParaSite" id="TTAC_0000603101-mRNA-1">
    <property type="protein sequence ID" value="TTAC_0000603101-mRNA-1"/>
    <property type="gene ID" value="TTAC_0000603101"/>
</dbReference>